<feature type="compositionally biased region" description="Acidic residues" evidence="1">
    <location>
        <begin position="25"/>
        <end position="36"/>
    </location>
</feature>
<dbReference type="GO" id="GO:1990112">
    <property type="term" value="C:RQC complex"/>
    <property type="evidence" value="ECO:0007669"/>
    <property type="project" value="TreeGrafter"/>
</dbReference>
<dbReference type="GO" id="GO:1990116">
    <property type="term" value="P:ribosome-associated ubiquitin-dependent protein catabolic process"/>
    <property type="evidence" value="ECO:0007669"/>
    <property type="project" value="TreeGrafter"/>
</dbReference>
<keyword evidence="3" id="KW-1185">Reference proteome</keyword>
<feature type="region of interest" description="Disordered" evidence="1">
    <location>
        <begin position="1"/>
        <end position="104"/>
    </location>
</feature>
<proteinExistence type="predicted"/>
<evidence type="ECO:0000256" key="1">
    <source>
        <dbReference type="SAM" id="MobiDB-lite"/>
    </source>
</evidence>
<dbReference type="Proteomes" id="UP000887226">
    <property type="component" value="Unassembled WGS sequence"/>
</dbReference>
<reference evidence="2" key="1">
    <citation type="journal article" date="2021" name="IMA Fungus">
        <title>Genomic characterization of three marine fungi, including Emericellopsis atlantica sp. nov. with signatures of a generalist lifestyle and marine biomass degradation.</title>
        <authorList>
            <person name="Hagestad O.C."/>
            <person name="Hou L."/>
            <person name="Andersen J.H."/>
            <person name="Hansen E.H."/>
            <person name="Altermark B."/>
            <person name="Li C."/>
            <person name="Kuhnert E."/>
            <person name="Cox R.J."/>
            <person name="Crous P.W."/>
            <person name="Spatafora J.W."/>
            <person name="Lail K."/>
            <person name="Amirebrahimi M."/>
            <person name="Lipzen A."/>
            <person name="Pangilinan J."/>
            <person name="Andreopoulos W."/>
            <person name="Hayes R.D."/>
            <person name="Ng V."/>
            <person name="Grigoriev I.V."/>
            <person name="Jackson S.A."/>
            <person name="Sutton T.D.S."/>
            <person name="Dobson A.D.W."/>
            <person name="Rama T."/>
        </authorList>
    </citation>
    <scope>NUCLEOTIDE SEQUENCE</scope>
    <source>
        <strain evidence="2">TRa3180A</strain>
    </source>
</reference>
<gene>
    <name evidence="2" type="ORF">BJ878DRAFT_430056</name>
</gene>
<dbReference type="GO" id="GO:0072344">
    <property type="term" value="P:rescue of stalled ribosome"/>
    <property type="evidence" value="ECO:0007669"/>
    <property type="project" value="TreeGrafter"/>
</dbReference>
<sequence length="667" mass="75157">MSSRRLRKIQQEKELEEAKRRAEQEQIEEEEDDSSDEPLPVKPSGFSAFAALEEKGNAVGSEEKHSEAEEAEPVVALASRSKKPKKKKKKAKKAAIDKNDAGNDSDEIETALRELNLKRTAAHLVAPAKTVQDEQWERICKLLAIQNQHLKVGNEMRNLFGRAATDNHDDAGGRAPRQRQRNQPMDLETALKGTHKPGQGLSEITFRRNPFIQGKDTWPKGTVGGLSMAIVNDAKENDGTIEFRFVHDTSYQVTQSVFHRLVEMGEPQSLITLLIKNPYHISTLIQVSKIAKDQGDHALSSDLLERALFTMGRAATSLFNTKLNKGRVRLDFLRPENRELWLAAYHYIKSLMMKGTYRTAFEWAKLLLSLDPANDPYCMRLIIHDIALRAHQFEWLLELGNDSHDAALEESMSMLRSEEYAKYHNTPSFAFAALQLRQSPKARKFLAVSMQRLPWLFTRLFTEINLDAPPSIWGIQPRTNAEELFSDLYVQQTKDLWNTPEATAVLMEIAHTIPKVDATKIKILRDASMTLPVVRAIYLDNTPSLMGFLPSSLLHRENNSDSDPIPPEASKWSYDIKPMPGGHEADLGRGEELRPQHILARIARLFPIRPGPDDSMSDEDGMNEAQAAFLGEAPIDMPPGLVQRMMGMIFGTAVPEDEENTEWESAG</sequence>
<evidence type="ECO:0000313" key="2">
    <source>
        <dbReference type="EMBL" id="KAG9240549.1"/>
    </source>
</evidence>
<feature type="region of interest" description="Disordered" evidence="1">
    <location>
        <begin position="164"/>
        <end position="184"/>
    </location>
</feature>
<dbReference type="PANTHER" id="PTHR22684">
    <property type="entry name" value="NULP1-RELATED"/>
    <property type="match status" value="1"/>
</dbReference>
<feature type="compositionally biased region" description="Basic and acidic residues" evidence="1">
    <location>
        <begin position="9"/>
        <end position="24"/>
    </location>
</feature>
<dbReference type="Pfam" id="PF04910">
    <property type="entry name" value="Tcf25"/>
    <property type="match status" value="1"/>
</dbReference>
<dbReference type="PANTHER" id="PTHR22684:SF0">
    <property type="entry name" value="RIBOSOME QUALITY CONTROL COMPLEX SUBUNIT TCF25"/>
    <property type="match status" value="1"/>
</dbReference>
<comment type="caution">
    <text evidence="2">The sequence shown here is derived from an EMBL/GenBank/DDBJ whole genome shotgun (WGS) entry which is preliminary data.</text>
</comment>
<feature type="compositionally biased region" description="Basic residues" evidence="1">
    <location>
        <begin position="80"/>
        <end position="93"/>
    </location>
</feature>
<name>A0A9P7YVG2_9HELO</name>
<accession>A0A9P7YVG2</accession>
<protein>
    <submittedName>
        <fullName evidence="2">Transcriptional repressor TCF25-domain-containing protein</fullName>
    </submittedName>
</protein>
<feature type="compositionally biased region" description="Basic and acidic residues" evidence="1">
    <location>
        <begin position="52"/>
        <end position="68"/>
    </location>
</feature>
<dbReference type="OrthoDB" id="205993at2759"/>
<dbReference type="EMBL" id="MU254411">
    <property type="protein sequence ID" value="KAG9240549.1"/>
    <property type="molecule type" value="Genomic_DNA"/>
</dbReference>
<dbReference type="AlphaFoldDB" id="A0A9P7YVG2"/>
<dbReference type="InterPro" id="IPR006994">
    <property type="entry name" value="TCF25/Rqc1"/>
</dbReference>
<organism evidence="2 3">
    <name type="scientific">Calycina marina</name>
    <dbReference type="NCBI Taxonomy" id="1763456"/>
    <lineage>
        <taxon>Eukaryota</taxon>
        <taxon>Fungi</taxon>
        <taxon>Dikarya</taxon>
        <taxon>Ascomycota</taxon>
        <taxon>Pezizomycotina</taxon>
        <taxon>Leotiomycetes</taxon>
        <taxon>Helotiales</taxon>
        <taxon>Pezizellaceae</taxon>
        <taxon>Calycina</taxon>
    </lineage>
</organism>
<evidence type="ECO:0000313" key="3">
    <source>
        <dbReference type="Proteomes" id="UP000887226"/>
    </source>
</evidence>